<evidence type="ECO:0000313" key="8">
    <source>
        <dbReference type="EMBL" id="AHW65039.1"/>
    </source>
</evidence>
<feature type="transmembrane region" description="Helical" evidence="6">
    <location>
        <begin position="51"/>
        <end position="75"/>
    </location>
</feature>
<dbReference type="PANTHER" id="PTHR43124:SF10">
    <property type="entry name" value="PURINE EFFLUX PUMP PBUE"/>
    <property type="match status" value="1"/>
</dbReference>
<feature type="transmembrane region" description="Helical" evidence="6">
    <location>
        <begin position="140"/>
        <end position="162"/>
    </location>
</feature>
<feature type="transmembrane region" description="Helical" evidence="6">
    <location>
        <begin position="372"/>
        <end position="393"/>
    </location>
</feature>
<keyword evidence="9" id="KW-1185">Reference proteome</keyword>
<dbReference type="InterPro" id="IPR050189">
    <property type="entry name" value="MFS_Efflux_Transporters"/>
</dbReference>
<dbReference type="GO" id="GO:0005886">
    <property type="term" value="C:plasma membrane"/>
    <property type="evidence" value="ECO:0007669"/>
    <property type="project" value="UniProtKB-SubCell"/>
</dbReference>
<evidence type="ECO:0000256" key="3">
    <source>
        <dbReference type="ARBA" id="ARBA00022692"/>
    </source>
</evidence>
<evidence type="ECO:0000259" key="7">
    <source>
        <dbReference type="PROSITE" id="PS50850"/>
    </source>
</evidence>
<keyword evidence="2" id="KW-1003">Cell membrane</keyword>
<evidence type="ECO:0000256" key="6">
    <source>
        <dbReference type="SAM" id="Phobius"/>
    </source>
</evidence>
<feature type="transmembrane region" description="Helical" evidence="6">
    <location>
        <begin position="213"/>
        <end position="235"/>
    </location>
</feature>
<dbReference type="KEGG" id="cgy:CGLY_12995"/>
<dbReference type="Gene3D" id="1.20.1250.20">
    <property type="entry name" value="MFS general substrate transporter like domains"/>
    <property type="match status" value="1"/>
</dbReference>
<feature type="transmembrane region" description="Helical" evidence="6">
    <location>
        <begin position="168"/>
        <end position="193"/>
    </location>
</feature>
<accession>X5DUR9</accession>
<feature type="transmembrane region" description="Helical" evidence="6">
    <location>
        <begin position="107"/>
        <end position="128"/>
    </location>
</feature>
<feature type="domain" description="Major facilitator superfamily (MFS) profile" evidence="7">
    <location>
        <begin position="16"/>
        <end position="397"/>
    </location>
</feature>
<dbReference type="STRING" id="1404245.CGLY_12995"/>
<feature type="transmembrane region" description="Helical" evidence="6">
    <location>
        <begin position="280"/>
        <end position="301"/>
    </location>
</feature>
<organism evidence="8 9">
    <name type="scientific">Corynebacterium glyciniphilum AJ 3170</name>
    <dbReference type="NCBI Taxonomy" id="1404245"/>
    <lineage>
        <taxon>Bacteria</taxon>
        <taxon>Bacillati</taxon>
        <taxon>Actinomycetota</taxon>
        <taxon>Actinomycetes</taxon>
        <taxon>Mycobacteriales</taxon>
        <taxon>Corynebacteriaceae</taxon>
        <taxon>Corynebacterium</taxon>
    </lineage>
</organism>
<protein>
    <submittedName>
        <fullName evidence="8">Arabinose transporter, MFS-type</fullName>
    </submittedName>
</protein>
<dbReference type="InterPro" id="IPR020846">
    <property type="entry name" value="MFS_dom"/>
</dbReference>
<dbReference type="PANTHER" id="PTHR43124">
    <property type="entry name" value="PURINE EFFLUX PUMP PBUE"/>
    <property type="match status" value="1"/>
</dbReference>
<gene>
    <name evidence="8" type="ORF">CGLY_12995</name>
</gene>
<dbReference type="GO" id="GO:0022857">
    <property type="term" value="F:transmembrane transporter activity"/>
    <property type="evidence" value="ECO:0007669"/>
    <property type="project" value="InterPro"/>
</dbReference>
<keyword evidence="3 6" id="KW-0812">Transmembrane</keyword>
<dbReference type="PROSITE" id="PS50850">
    <property type="entry name" value="MFS"/>
    <property type="match status" value="1"/>
</dbReference>
<dbReference type="AlphaFoldDB" id="X5DUR9"/>
<evidence type="ECO:0000313" key="9">
    <source>
        <dbReference type="Proteomes" id="UP000023703"/>
    </source>
</evidence>
<evidence type="ECO:0000256" key="5">
    <source>
        <dbReference type="ARBA" id="ARBA00023136"/>
    </source>
</evidence>
<dbReference type="HOGENOM" id="CLU_001265_61_5_11"/>
<dbReference type="EMBL" id="CP006842">
    <property type="protein sequence ID" value="AHW65039.1"/>
    <property type="molecule type" value="Genomic_DNA"/>
</dbReference>
<name>X5DUR9_9CORY</name>
<reference evidence="8 9" key="1">
    <citation type="journal article" date="2015" name="Int. J. Syst. Evol. Microbiol.">
        <title>Revisiting Corynebacterium glyciniphilum (ex Kubota et al., 1972) sp. nov., nom. rev., isolated from putrefied banana.</title>
        <authorList>
            <person name="Al-Dilaimi A."/>
            <person name="Bednarz H."/>
            <person name="Lomker A."/>
            <person name="Niehaus K."/>
            <person name="Kalinowski J."/>
            <person name="Ruckert C."/>
        </authorList>
    </citation>
    <scope>NUCLEOTIDE SEQUENCE [LARGE SCALE GENOMIC DNA]</scope>
    <source>
        <strain evidence="8">AJ 3170</strain>
    </source>
</reference>
<dbReference type="CDD" id="cd17324">
    <property type="entry name" value="MFS_NepI_like"/>
    <property type="match status" value="1"/>
</dbReference>
<comment type="subcellular location">
    <subcellularLocation>
        <location evidence="1">Cell membrane</location>
        <topology evidence="1">Multi-pass membrane protein</topology>
    </subcellularLocation>
</comment>
<keyword evidence="5 6" id="KW-0472">Membrane</keyword>
<feature type="transmembrane region" description="Helical" evidence="6">
    <location>
        <begin position="82"/>
        <end position="101"/>
    </location>
</feature>
<dbReference type="eggNOG" id="COG2814">
    <property type="taxonomic scope" value="Bacteria"/>
</dbReference>
<dbReference type="Proteomes" id="UP000023703">
    <property type="component" value="Chromosome"/>
</dbReference>
<evidence type="ECO:0000256" key="4">
    <source>
        <dbReference type="ARBA" id="ARBA00022989"/>
    </source>
</evidence>
<feature type="transmembrane region" description="Helical" evidence="6">
    <location>
        <begin position="344"/>
        <end position="366"/>
    </location>
</feature>
<dbReference type="Pfam" id="PF07690">
    <property type="entry name" value="MFS_1"/>
    <property type="match status" value="1"/>
</dbReference>
<evidence type="ECO:0000256" key="2">
    <source>
        <dbReference type="ARBA" id="ARBA00022475"/>
    </source>
</evidence>
<sequence length="404" mass="40957">MPLSPHSTATTASMRWLPGLLLATFVIGTDDFIIAGILPELAVDFDVTEAAAGQLVTVFSLVYAVAAPVMALLTARLSRRKLIVGGLTVFALVNAATVFAPSYAALMALRVAAALVGATITPAAFATAGSLAPPERSGRAIGVVAAGLTVSLIVGVPVGSWLGELFGWQSTFALVATLTGAAVIITGTTLPAIPGPPATGLRERLTLLRRPSVLSCVVGTVIGATAGFMPYTFIAPVVTDLTGVERTLIPVTIGVIGVAGAIGTVAGGRLNDRWGPDRTILTLMAVMATTTVLLALAGPLFGGNAPYWLLLTVLAVWGAAVWAYNPPMNARALRLAAEAGTEAVALNTSGLYIGIAVAGALGGAALTTGNGALLLAVSGTVVILGLVFMTWAIRRFPSSAPLNQ</sequence>
<feature type="transmembrane region" description="Helical" evidence="6">
    <location>
        <begin position="307"/>
        <end position="324"/>
    </location>
</feature>
<feature type="transmembrane region" description="Helical" evidence="6">
    <location>
        <begin position="20"/>
        <end position="39"/>
    </location>
</feature>
<proteinExistence type="predicted"/>
<dbReference type="InterPro" id="IPR036259">
    <property type="entry name" value="MFS_trans_sf"/>
</dbReference>
<dbReference type="RefSeq" id="WP_052540189.1">
    <property type="nucleotide sequence ID" value="NZ_CP006842.1"/>
</dbReference>
<evidence type="ECO:0000256" key="1">
    <source>
        <dbReference type="ARBA" id="ARBA00004651"/>
    </source>
</evidence>
<feature type="transmembrane region" description="Helical" evidence="6">
    <location>
        <begin position="247"/>
        <end position="268"/>
    </location>
</feature>
<keyword evidence="4 6" id="KW-1133">Transmembrane helix</keyword>
<dbReference type="InterPro" id="IPR011701">
    <property type="entry name" value="MFS"/>
</dbReference>
<dbReference type="SUPFAM" id="SSF103473">
    <property type="entry name" value="MFS general substrate transporter"/>
    <property type="match status" value="1"/>
</dbReference>